<keyword evidence="6" id="KW-0347">Helicase</keyword>
<dbReference type="GO" id="GO:0005524">
    <property type="term" value="F:ATP binding"/>
    <property type="evidence" value="ECO:0007669"/>
    <property type="project" value="UniProtKB-KW"/>
</dbReference>
<evidence type="ECO:0000313" key="7">
    <source>
        <dbReference type="Proteomes" id="UP001209318"/>
    </source>
</evidence>
<dbReference type="SMART" id="SM00490">
    <property type="entry name" value="HELICc"/>
    <property type="match status" value="1"/>
</dbReference>
<dbReference type="InterPro" id="IPR014001">
    <property type="entry name" value="Helicase_ATP-bd"/>
</dbReference>
<evidence type="ECO:0000256" key="1">
    <source>
        <dbReference type="ARBA" id="ARBA00022741"/>
    </source>
</evidence>
<dbReference type="SMART" id="SM00487">
    <property type="entry name" value="DEXDc"/>
    <property type="match status" value="1"/>
</dbReference>
<dbReference type="GO" id="GO:0043138">
    <property type="term" value="F:3'-5' DNA helicase activity"/>
    <property type="evidence" value="ECO:0007669"/>
    <property type="project" value="TreeGrafter"/>
</dbReference>
<organism evidence="6 7">
    <name type="scientific">Perspicuibacillus lycopersici</name>
    <dbReference type="NCBI Taxonomy" id="1325689"/>
    <lineage>
        <taxon>Bacteria</taxon>
        <taxon>Bacillati</taxon>
        <taxon>Bacillota</taxon>
        <taxon>Bacilli</taxon>
        <taxon>Bacillales</taxon>
        <taxon>Bacillaceae</taxon>
        <taxon>Perspicuibacillus</taxon>
    </lineage>
</organism>
<gene>
    <name evidence="6" type="ORF">OEV98_05425</name>
</gene>
<feature type="domain" description="Helicase C-terminal" evidence="5">
    <location>
        <begin position="321"/>
        <end position="466"/>
    </location>
</feature>
<dbReference type="PANTHER" id="PTHR30580">
    <property type="entry name" value="PRIMOSOMAL PROTEIN N"/>
    <property type="match status" value="1"/>
</dbReference>
<dbReference type="GO" id="GO:0003677">
    <property type="term" value="F:DNA binding"/>
    <property type="evidence" value="ECO:0007669"/>
    <property type="project" value="UniProtKB-KW"/>
</dbReference>
<accession>A0AAE3IVS7</accession>
<evidence type="ECO:0000256" key="2">
    <source>
        <dbReference type="ARBA" id="ARBA00022840"/>
    </source>
</evidence>
<dbReference type="GO" id="GO:0006270">
    <property type="term" value="P:DNA replication initiation"/>
    <property type="evidence" value="ECO:0007669"/>
    <property type="project" value="TreeGrafter"/>
</dbReference>
<evidence type="ECO:0000256" key="3">
    <source>
        <dbReference type="ARBA" id="ARBA00023125"/>
    </source>
</evidence>
<evidence type="ECO:0000259" key="4">
    <source>
        <dbReference type="PROSITE" id="PS51192"/>
    </source>
</evidence>
<dbReference type="EMBL" id="JAOUSF010000002">
    <property type="protein sequence ID" value="MCU9612990.1"/>
    <property type="molecule type" value="Genomic_DNA"/>
</dbReference>
<dbReference type="InterPro" id="IPR027417">
    <property type="entry name" value="P-loop_NTPase"/>
</dbReference>
<sequence>MPDYPVDSHYPYVKELQLFLSGRQLLLEEIPFALAIIHEHVLHGYVRYLPGIVFHDNKYQCQRCGNDEQRLFGSFACARCQKQCSYCRKCLMMGRVSQCTPLLTWSGPEPAFRFPNALAWEGTLSIAQKEAAEKIREAVESNGDLLVWAVCGAGKTEMLFYGMQAALTLGKRVAIATPRTDVVLELTPRMRQVFPTVPIASLFGGSEERHLFAPIVITTTHQLLRFKEAFDVMIIDEVDAFPFTADRMLQNAAAKARKQGGTEVFLTATPSIEWQRECAQRKRNHYILPARFHRHELPIPKFVWCGNWKKSLKKGRIPKKLLQWVLQRLKTGKQSFVFFPHIQLMEQSLPLFQQYHPDIQAVHSEDPNRKEKVQQMRNGKIPLLLTTTILERGVTIPNLDVAVLGAEDDTFTESALVQIAGRVGRSQNDPTGDVSFFHYGKTNAMIRARAQLLRMNKEARKRGLVD</sequence>
<dbReference type="FunFam" id="3.40.50.300:FF:001697">
    <property type="entry name" value="ComF operon protein 1"/>
    <property type="match status" value="1"/>
</dbReference>
<proteinExistence type="predicted"/>
<dbReference type="Pfam" id="PF04851">
    <property type="entry name" value="ResIII"/>
    <property type="match status" value="1"/>
</dbReference>
<name>A0AAE3IVS7_9BACI</name>
<dbReference type="PROSITE" id="PS51194">
    <property type="entry name" value="HELICASE_CTER"/>
    <property type="match status" value="1"/>
</dbReference>
<dbReference type="FunFam" id="3.40.50.300:FF:001736">
    <property type="entry name" value="COMF operon protein 1"/>
    <property type="match status" value="1"/>
</dbReference>
<keyword evidence="2" id="KW-0067">ATP-binding</keyword>
<dbReference type="PROSITE" id="PS51192">
    <property type="entry name" value="HELICASE_ATP_BIND_1"/>
    <property type="match status" value="1"/>
</dbReference>
<dbReference type="GO" id="GO:0016787">
    <property type="term" value="F:hydrolase activity"/>
    <property type="evidence" value="ECO:0007669"/>
    <property type="project" value="InterPro"/>
</dbReference>
<keyword evidence="1" id="KW-0547">Nucleotide-binding</keyword>
<protein>
    <submittedName>
        <fullName evidence="6">DEAD/DEAH box helicase</fullName>
    </submittedName>
</protein>
<dbReference type="GO" id="GO:0006302">
    <property type="term" value="P:double-strand break repair"/>
    <property type="evidence" value="ECO:0007669"/>
    <property type="project" value="TreeGrafter"/>
</dbReference>
<dbReference type="InterPro" id="IPR006935">
    <property type="entry name" value="Helicase/UvrB_N"/>
</dbReference>
<evidence type="ECO:0000259" key="5">
    <source>
        <dbReference type="PROSITE" id="PS51194"/>
    </source>
</evidence>
<dbReference type="SUPFAM" id="SSF52540">
    <property type="entry name" value="P-loop containing nucleoside triphosphate hydrolases"/>
    <property type="match status" value="1"/>
</dbReference>
<dbReference type="GO" id="GO:0006310">
    <property type="term" value="P:DNA recombination"/>
    <property type="evidence" value="ECO:0007669"/>
    <property type="project" value="TreeGrafter"/>
</dbReference>
<reference evidence="6" key="1">
    <citation type="submission" date="2022-10" db="EMBL/GenBank/DDBJ databases">
        <title>Description of Fervidibacillus gen. nov. in the family Fervidibacillaceae fam. nov. with two species, Fervidibacillus albus sp. nov., and Fervidibacillus halotolerans sp. nov., isolated from tidal flat sediments.</title>
        <authorList>
            <person name="Kwon K.K."/>
            <person name="Yang S.-H."/>
        </authorList>
    </citation>
    <scope>NUCLEOTIDE SEQUENCE</scope>
    <source>
        <strain evidence="6">JCM 19140</strain>
    </source>
</reference>
<dbReference type="InterPro" id="IPR001650">
    <property type="entry name" value="Helicase_C-like"/>
</dbReference>
<feature type="domain" description="Helicase ATP-binding" evidence="4">
    <location>
        <begin position="136"/>
        <end position="288"/>
    </location>
</feature>
<dbReference type="PANTHER" id="PTHR30580:SF1">
    <property type="entry name" value="COMF OPERON PROTEIN 1"/>
    <property type="match status" value="1"/>
</dbReference>
<dbReference type="Gene3D" id="3.40.50.300">
    <property type="entry name" value="P-loop containing nucleotide triphosphate hydrolases"/>
    <property type="match status" value="2"/>
</dbReference>
<dbReference type="Proteomes" id="UP001209318">
    <property type="component" value="Unassembled WGS sequence"/>
</dbReference>
<comment type="caution">
    <text evidence="6">The sequence shown here is derived from an EMBL/GenBank/DDBJ whole genome shotgun (WGS) entry which is preliminary data.</text>
</comment>
<evidence type="ECO:0000313" key="6">
    <source>
        <dbReference type="EMBL" id="MCU9612990.1"/>
    </source>
</evidence>
<dbReference type="Pfam" id="PF00271">
    <property type="entry name" value="Helicase_C"/>
    <property type="match status" value="1"/>
</dbReference>
<keyword evidence="6" id="KW-0378">Hydrolase</keyword>
<keyword evidence="7" id="KW-1185">Reference proteome</keyword>
<keyword evidence="3" id="KW-0238">DNA-binding</keyword>
<dbReference type="AlphaFoldDB" id="A0AAE3IVS7"/>